<evidence type="ECO:0000256" key="2">
    <source>
        <dbReference type="ARBA" id="ARBA00007581"/>
    </source>
</evidence>
<dbReference type="RefSeq" id="WP_013136483.1">
    <property type="nucleotide sequence ID" value="NC_014166.1"/>
</dbReference>
<dbReference type="GO" id="GO:0008198">
    <property type="term" value="F:ferrous iron binding"/>
    <property type="evidence" value="ECO:0007669"/>
    <property type="project" value="InterPro"/>
</dbReference>
<organism evidence="8 9">
    <name type="scientific">Arcobacter nitrofigilis (strain ATCC 33309 / DSM 7299 / CCUG 15893 / LMG 7604 / NCTC 12251 / CI)</name>
    <name type="common">Campylobacter nitrofigilis</name>
    <dbReference type="NCBI Taxonomy" id="572480"/>
    <lineage>
        <taxon>Bacteria</taxon>
        <taxon>Pseudomonadati</taxon>
        <taxon>Campylobacterota</taxon>
        <taxon>Epsilonproteobacteria</taxon>
        <taxon>Campylobacterales</taxon>
        <taxon>Arcobacteraceae</taxon>
        <taxon>Arcobacter</taxon>
    </lineage>
</organism>
<keyword evidence="9" id="KW-1185">Reference proteome</keyword>
<keyword evidence="3" id="KW-0479">Metal-binding</keyword>
<comment type="cofactor">
    <cofactor evidence="1">
        <name>Zn(2+)</name>
        <dbReference type="ChEBI" id="CHEBI:29105"/>
    </cofactor>
</comment>
<keyword evidence="5" id="KW-0560">Oxidoreductase</keyword>
<evidence type="ECO:0000256" key="1">
    <source>
        <dbReference type="ARBA" id="ARBA00001947"/>
    </source>
</evidence>
<dbReference type="STRING" id="572480.Arnit_2690"/>
<dbReference type="SUPFAM" id="SSF53213">
    <property type="entry name" value="LigB-like"/>
    <property type="match status" value="1"/>
</dbReference>
<evidence type="ECO:0000256" key="3">
    <source>
        <dbReference type="ARBA" id="ARBA00022723"/>
    </source>
</evidence>
<dbReference type="InterPro" id="IPR014436">
    <property type="entry name" value="Extradiol_dOase_DODA"/>
</dbReference>
<feature type="domain" description="Extradiol ring-cleavage dioxygenase class III enzyme subunit B" evidence="7">
    <location>
        <begin position="52"/>
        <end position="269"/>
    </location>
</feature>
<feature type="chain" id="PRO_5003078160" evidence="6">
    <location>
        <begin position="26"/>
        <end position="288"/>
    </location>
</feature>
<dbReference type="EMBL" id="CP001999">
    <property type="protein sequence ID" value="ADG94338.1"/>
    <property type="molecule type" value="Genomic_DNA"/>
</dbReference>
<dbReference type="PANTHER" id="PTHR30096:SF0">
    <property type="entry name" value="4,5-DOPA DIOXYGENASE EXTRADIOL-LIKE PROTEIN"/>
    <property type="match status" value="1"/>
</dbReference>
<sequence precursor="true">MSITRRQFTYLAGISTLLASLPSWAKEGNKITPALFIGHGTPMNAFVENRFTKEWEKIARILKKPKAILVVSAHWETMFPAVSTTANPETLYDYYGFPEFMYEFKYPAPGAPKIAKHVSETFKEEVFTDPIRGLDHGAWTVLSRLFPKADVPVFEFSLAQSMTPKEHFLLANEMYELRKQGVMIIGSGNIVHNIPSAKSDTMHGTRDIVHDWAKSFDEKVASKIDSGDYEALIDYKNMGKDALMAVPTPEHFLPLLYVLGCVKKDEPYKYFAKGFQEGSFSMRSIIFS</sequence>
<evidence type="ECO:0000256" key="6">
    <source>
        <dbReference type="SAM" id="SignalP"/>
    </source>
</evidence>
<evidence type="ECO:0000256" key="5">
    <source>
        <dbReference type="ARBA" id="ARBA00023002"/>
    </source>
</evidence>
<keyword evidence="8" id="KW-0223">Dioxygenase</keyword>
<dbReference type="eggNOG" id="COG3384">
    <property type="taxonomic scope" value="Bacteria"/>
</dbReference>
<keyword evidence="6" id="KW-0732">Signal</keyword>
<comment type="similarity">
    <text evidence="2">Belongs to the DODA-type extradiol aromatic ring-opening dioxygenase family.</text>
</comment>
<dbReference type="PIRSF" id="PIRSF006157">
    <property type="entry name" value="Doxgns_DODA"/>
    <property type="match status" value="1"/>
</dbReference>
<accession>D5V6R8</accession>
<evidence type="ECO:0000313" key="9">
    <source>
        <dbReference type="Proteomes" id="UP000000939"/>
    </source>
</evidence>
<protein>
    <submittedName>
        <fullName evidence="8">Extradiol ring-cleavage dioxygenase class III protein subunit B</fullName>
    </submittedName>
</protein>
<dbReference type="GO" id="GO:0016702">
    <property type="term" value="F:oxidoreductase activity, acting on single donors with incorporation of molecular oxygen, incorporation of two atoms of oxygen"/>
    <property type="evidence" value="ECO:0007669"/>
    <property type="project" value="UniProtKB-ARBA"/>
</dbReference>
<dbReference type="AlphaFoldDB" id="D5V6R8"/>
<dbReference type="CDD" id="cd07363">
    <property type="entry name" value="45_DOPA_Dioxygenase"/>
    <property type="match status" value="1"/>
</dbReference>
<dbReference type="HOGENOM" id="CLU_046582_2_0_7"/>
<dbReference type="NCBIfam" id="NF007914">
    <property type="entry name" value="PRK10628.1"/>
    <property type="match status" value="1"/>
</dbReference>
<reference evidence="8 9" key="1">
    <citation type="journal article" date="2010" name="Stand. Genomic Sci.">
        <title>Complete genome sequence of Arcobacter nitrofigilis type strain (CI).</title>
        <authorList>
            <person name="Pati A."/>
            <person name="Gronow S."/>
            <person name="Lapidus A."/>
            <person name="Copeland A."/>
            <person name="Glavina Del Rio T."/>
            <person name="Nolan M."/>
            <person name="Lucas S."/>
            <person name="Tice H."/>
            <person name="Cheng J.F."/>
            <person name="Han C."/>
            <person name="Chertkov O."/>
            <person name="Bruce D."/>
            <person name="Tapia R."/>
            <person name="Goodwin L."/>
            <person name="Pitluck S."/>
            <person name="Liolios K."/>
            <person name="Ivanova N."/>
            <person name="Mavromatis K."/>
            <person name="Chen A."/>
            <person name="Palaniappan K."/>
            <person name="Land M."/>
            <person name="Hauser L."/>
            <person name="Chang Y.J."/>
            <person name="Jeffries C.D."/>
            <person name="Detter J.C."/>
            <person name="Rohde M."/>
            <person name="Goker M."/>
            <person name="Bristow J."/>
            <person name="Eisen J.A."/>
            <person name="Markowitz V."/>
            <person name="Hugenholtz P."/>
            <person name="Klenk H.P."/>
            <person name="Kyrpides N.C."/>
        </authorList>
    </citation>
    <scope>NUCLEOTIDE SEQUENCE [LARGE SCALE GENOMIC DNA]</scope>
    <source>
        <strain evidence="9">ATCC 33309 / DSM 7299 / CCUG 15893 / LMG 7604 / NCTC 12251 / CI</strain>
    </source>
</reference>
<feature type="signal peptide" evidence="6">
    <location>
        <begin position="1"/>
        <end position="25"/>
    </location>
</feature>
<dbReference type="Gene3D" id="3.40.830.10">
    <property type="entry name" value="LigB-like"/>
    <property type="match status" value="1"/>
</dbReference>
<dbReference type="PANTHER" id="PTHR30096">
    <property type="entry name" value="4,5-DOPA DIOXYGENASE EXTRADIOL-LIKE PROTEIN"/>
    <property type="match status" value="1"/>
</dbReference>
<dbReference type="KEGG" id="ant:Arnit_2690"/>
<evidence type="ECO:0000259" key="7">
    <source>
        <dbReference type="Pfam" id="PF02900"/>
    </source>
</evidence>
<keyword evidence="4" id="KW-0862">Zinc</keyword>
<name>D5V6R8_ARCNC</name>
<dbReference type="OrthoDB" id="9790889at2"/>
<gene>
    <name evidence="8" type="ordered locus">Arnit_2690</name>
</gene>
<evidence type="ECO:0000313" key="8">
    <source>
        <dbReference type="EMBL" id="ADG94338.1"/>
    </source>
</evidence>
<dbReference type="Pfam" id="PF02900">
    <property type="entry name" value="LigB"/>
    <property type="match status" value="1"/>
</dbReference>
<proteinExistence type="inferred from homology"/>
<evidence type="ECO:0000256" key="4">
    <source>
        <dbReference type="ARBA" id="ARBA00022833"/>
    </source>
</evidence>
<dbReference type="Proteomes" id="UP000000939">
    <property type="component" value="Chromosome"/>
</dbReference>
<dbReference type="InterPro" id="IPR004183">
    <property type="entry name" value="Xdiol_dOase_suB"/>
</dbReference>
<dbReference type="GO" id="GO:0008270">
    <property type="term" value="F:zinc ion binding"/>
    <property type="evidence" value="ECO:0007669"/>
    <property type="project" value="InterPro"/>
</dbReference>